<organism evidence="2">
    <name type="scientific">Licmophora sp</name>
    <dbReference type="NCBI Taxonomy" id="2115823"/>
    <lineage>
        <taxon>Eukaryota</taxon>
        <taxon>Sar</taxon>
        <taxon>Stramenopiles</taxon>
        <taxon>Ochrophyta</taxon>
        <taxon>Bacillariophyta</taxon>
        <taxon>Fragilariophyceae</taxon>
        <taxon>Fragilariophycidae</taxon>
        <taxon>Licmophorales</taxon>
        <taxon>Licmophoraceae</taxon>
        <taxon>Licmophora</taxon>
    </lineage>
</organism>
<keyword evidence="1" id="KW-0472">Membrane</keyword>
<dbReference type="EMBL" id="MG755795">
    <property type="protein sequence ID" value="AWT38776.1"/>
    <property type="molecule type" value="Genomic_DNA"/>
</dbReference>
<keyword evidence="1" id="KW-0812">Transmembrane</keyword>
<protein>
    <recommendedName>
        <fullName evidence="3">Ycf89</fullName>
    </recommendedName>
</protein>
<feature type="transmembrane region" description="Helical" evidence="1">
    <location>
        <begin position="183"/>
        <end position="205"/>
    </location>
</feature>
<evidence type="ECO:0000313" key="2">
    <source>
        <dbReference type="EMBL" id="AWT38721.1"/>
    </source>
</evidence>
<gene>
    <name evidence="2" type="primary">ycf89</name>
</gene>
<keyword evidence="2" id="KW-0150">Chloroplast</keyword>
<reference evidence="2" key="1">
    <citation type="journal article" date="2018" name="Adv. Bot. Res.">
        <title>Evolution of the Plastid Genomes in Diatoms.</title>
        <authorList>
            <person name="Yu M."/>
            <person name="Ashworth M.P."/>
            <person name="Hajrah N.H."/>
            <person name="Khiyami M.A."/>
            <person name="Sabir M.J."/>
            <person name="Alhebshi A.M."/>
            <person name="Al-Malki A.L."/>
            <person name="Sabir J.S.M."/>
            <person name="Theriot E.C."/>
            <person name="Jansen R.K."/>
        </authorList>
    </citation>
    <scope>NUCLEOTIDE SEQUENCE</scope>
</reference>
<evidence type="ECO:0000256" key="1">
    <source>
        <dbReference type="SAM" id="Phobius"/>
    </source>
</evidence>
<dbReference type="EMBL" id="MG755795">
    <property type="protein sequence ID" value="AWT38721.1"/>
    <property type="molecule type" value="Genomic_DNA"/>
</dbReference>
<keyword evidence="2" id="KW-0934">Plastid</keyword>
<keyword evidence="1" id="KW-1133">Transmembrane helix</keyword>
<sequence>MTIREQFFTLRQSFFDVVAVGFQKVATAFGFPENPGMPLFPQREYFWNKVSLSDELPVRNVRFPPDTNPQNYIEILIGDSPKPNPLPRFFYESKADGFYSFYIENYKNLMFLPNWLSEFLQVRCHLCLDITFLEVCRETVFIMLVTYYYMISFRIFIAWLISINPYSFPIAYFIALVDWIEDASMGLLPVVGGISLATPLLLTVVGKIADSLNHLVFTMPFLPSEGIPGKAIINGDIKNVLIFRYLPILWYKYPIPNEIREFWYSERPDILKYMQKAYENVDIQFLPDRIIKANEFISTLPIYDVNHLGSYIDLKTNLLTINNRVELQELFDSSNSIIHTLIGIFIS</sequence>
<dbReference type="AlphaFoldDB" id="A0A2U9NNM7"/>
<geneLocation type="chloroplast" evidence="2"/>
<evidence type="ECO:0008006" key="3">
    <source>
        <dbReference type="Google" id="ProtNLM"/>
    </source>
</evidence>
<name>A0A2U9NNM7_9STRA</name>
<accession>A0A2U9NNM7</accession>
<proteinExistence type="predicted"/>